<evidence type="ECO:0000256" key="2">
    <source>
        <dbReference type="ARBA" id="ARBA00022649"/>
    </source>
</evidence>
<dbReference type="OrthoDB" id="8549996at2"/>
<keyword evidence="4" id="KW-1185">Reference proteome</keyword>
<dbReference type="Gene3D" id="6.10.180.10">
    <property type="entry name" value="Antitoxin ParD"/>
    <property type="match status" value="1"/>
</dbReference>
<accession>A0A1Q5TKS4</accession>
<dbReference type="EMBL" id="MKGQ01000030">
    <property type="protein sequence ID" value="OKP00820.1"/>
    <property type="molecule type" value="Genomic_DNA"/>
</dbReference>
<dbReference type="RefSeq" id="WP_074024740.1">
    <property type="nucleotide sequence ID" value="NZ_CAWNAG010000137.1"/>
</dbReference>
<dbReference type="GO" id="GO:0006355">
    <property type="term" value="P:regulation of DNA-templated transcription"/>
    <property type="evidence" value="ECO:0007669"/>
    <property type="project" value="InterPro"/>
</dbReference>
<dbReference type="SUPFAM" id="SSF47598">
    <property type="entry name" value="Ribbon-helix-helix"/>
    <property type="match status" value="1"/>
</dbReference>
<name>A0A1Q5TKS4_9GAMM</name>
<organism evidence="3 4">
    <name type="scientific">Xenorhabdus eapokensis</name>
    <dbReference type="NCBI Taxonomy" id="1873482"/>
    <lineage>
        <taxon>Bacteria</taxon>
        <taxon>Pseudomonadati</taxon>
        <taxon>Pseudomonadota</taxon>
        <taxon>Gammaproteobacteria</taxon>
        <taxon>Enterobacterales</taxon>
        <taxon>Morganellaceae</taxon>
        <taxon>Xenorhabdus</taxon>
    </lineage>
</organism>
<dbReference type="InterPro" id="IPR022789">
    <property type="entry name" value="ParD"/>
</dbReference>
<dbReference type="Proteomes" id="UP000186268">
    <property type="component" value="Unassembled WGS sequence"/>
</dbReference>
<dbReference type="STRING" id="1873482.Xedl_03134"/>
<dbReference type="InterPro" id="IPR038296">
    <property type="entry name" value="ParD_sf"/>
</dbReference>
<gene>
    <name evidence="3" type="ORF">Xedl_03134</name>
</gene>
<evidence type="ECO:0000313" key="4">
    <source>
        <dbReference type="Proteomes" id="UP000186268"/>
    </source>
</evidence>
<evidence type="ECO:0000313" key="3">
    <source>
        <dbReference type="EMBL" id="OKP00820.1"/>
    </source>
</evidence>
<reference evidence="3 4" key="1">
    <citation type="submission" date="2016-09" db="EMBL/GenBank/DDBJ databases">
        <title>Xenorhabdus thuongxuanensis sp. nov. and Xenorhabdus eapokensis sp. nov., isolated from Steinernema species.</title>
        <authorList>
            <person name="Kaempfer P."/>
            <person name="Tobias N.J."/>
            <person name="Phan Ke L."/>
            <person name="Bode H.B."/>
            <person name="Glaeser S.P."/>
        </authorList>
    </citation>
    <scope>NUCLEOTIDE SEQUENCE [LARGE SCALE GENOMIC DNA]</scope>
    <source>
        <strain evidence="3 4">DL20</strain>
    </source>
</reference>
<comment type="caution">
    <text evidence="3">The sequence shown here is derived from an EMBL/GenBank/DDBJ whole genome shotgun (WGS) entry which is preliminary data.</text>
</comment>
<evidence type="ECO:0000256" key="1">
    <source>
        <dbReference type="ARBA" id="ARBA00017940"/>
    </source>
</evidence>
<dbReference type="InterPro" id="IPR010985">
    <property type="entry name" value="Ribbon_hlx_hlx"/>
</dbReference>
<dbReference type="Pfam" id="PF09386">
    <property type="entry name" value="ParD"/>
    <property type="match status" value="1"/>
</dbReference>
<dbReference type="AlphaFoldDB" id="A0A1Q5TKS4"/>
<sequence>MSRLSIDITERQHQNLKAAAALQGKTLRQYALERLFPGQDEDNEAWLELKTMLETRIHDGLDGKISQKSVNDILNEELSKEKRS</sequence>
<protein>
    <recommendedName>
        <fullName evidence="1">Antitoxin ParD</fullName>
    </recommendedName>
</protein>
<keyword evidence="2" id="KW-1277">Toxin-antitoxin system</keyword>
<proteinExistence type="predicted"/>